<dbReference type="KEGG" id="sted:SPTER_11620"/>
<reference evidence="1 2" key="1">
    <citation type="submission" date="2019-02" db="EMBL/GenBank/DDBJ databases">
        <title>Closed genome of Sporomusa termitida DSM 4440.</title>
        <authorList>
            <person name="Poehlein A."/>
            <person name="Daniel R."/>
        </authorList>
    </citation>
    <scope>NUCLEOTIDE SEQUENCE [LARGE SCALE GENOMIC DNA]</scope>
    <source>
        <strain evidence="1 2">DSM 4440</strain>
    </source>
</reference>
<accession>A0A517DR77</accession>
<dbReference type="Pfam" id="PF12900">
    <property type="entry name" value="Pyridox_ox_2"/>
    <property type="match status" value="1"/>
</dbReference>
<dbReference type="PANTHER" id="PTHR34071:SF2">
    <property type="entry name" value="FLAVIN-NUCLEOTIDE-BINDING PROTEIN"/>
    <property type="match status" value="1"/>
</dbReference>
<evidence type="ECO:0000313" key="2">
    <source>
        <dbReference type="Proteomes" id="UP000320776"/>
    </source>
</evidence>
<dbReference type="AlphaFoldDB" id="A0A517DR77"/>
<dbReference type="EMBL" id="CP036259">
    <property type="protein sequence ID" value="QDR79860.1"/>
    <property type="molecule type" value="Genomic_DNA"/>
</dbReference>
<organism evidence="1 2">
    <name type="scientific">Sporomusa termitida</name>
    <dbReference type="NCBI Taxonomy" id="2377"/>
    <lineage>
        <taxon>Bacteria</taxon>
        <taxon>Bacillati</taxon>
        <taxon>Bacillota</taxon>
        <taxon>Negativicutes</taxon>
        <taxon>Selenomonadales</taxon>
        <taxon>Sporomusaceae</taxon>
        <taxon>Sporomusa</taxon>
    </lineage>
</organism>
<name>A0A517DR77_9FIRM</name>
<sequence>MCETAGRPYALPVNYVYWNDKIYIHGMGSGKKNLVLAARPSVCFTVFEEFGTVADPVPAKCDTAYLSVVIFGKAVLVKDLEEKTQVLALFLEKFMPRFFKTPLSAQFVDKYRSSFDNNAVAVYAIEPEELTAKENPVDPEHMFQAVGKGDD</sequence>
<dbReference type="SUPFAM" id="SSF50475">
    <property type="entry name" value="FMN-binding split barrel"/>
    <property type="match status" value="1"/>
</dbReference>
<dbReference type="Proteomes" id="UP000320776">
    <property type="component" value="Chromosome"/>
</dbReference>
<protein>
    <submittedName>
        <fullName evidence="1">Pyridoxamine 5'-phosphate oxidase</fullName>
    </submittedName>
</protein>
<proteinExistence type="predicted"/>
<keyword evidence="2" id="KW-1185">Reference proteome</keyword>
<evidence type="ECO:0000313" key="1">
    <source>
        <dbReference type="EMBL" id="QDR79860.1"/>
    </source>
</evidence>
<dbReference type="InterPro" id="IPR012349">
    <property type="entry name" value="Split_barrel_FMN-bd"/>
</dbReference>
<dbReference type="PANTHER" id="PTHR34071">
    <property type="entry name" value="5-NITROIMIDAZOLE ANTIBIOTICS RESISTANCE PROTEIN, NIMA-FAMILY-RELATED PROTEIN-RELATED"/>
    <property type="match status" value="1"/>
</dbReference>
<dbReference type="Gene3D" id="2.30.110.10">
    <property type="entry name" value="Electron Transport, Fmn-binding Protein, Chain A"/>
    <property type="match status" value="1"/>
</dbReference>
<dbReference type="InterPro" id="IPR024747">
    <property type="entry name" value="Pyridox_Oxase-rel"/>
</dbReference>
<gene>
    <name evidence="1" type="ORF">SPTER_11620</name>
</gene>